<evidence type="ECO:0000313" key="5">
    <source>
        <dbReference type="Proteomes" id="UP000469949"/>
    </source>
</evidence>
<evidence type="ECO:0000313" key="4">
    <source>
        <dbReference type="EMBL" id="KAB7783961.1"/>
    </source>
</evidence>
<keyword evidence="1" id="KW-0229">DNA integration</keyword>
<dbReference type="EMBL" id="WEKV01000014">
    <property type="protein sequence ID" value="KAB7783961.1"/>
    <property type="molecule type" value="Genomic_DNA"/>
</dbReference>
<dbReference type="Pfam" id="PF00589">
    <property type="entry name" value="Phage_integrase"/>
    <property type="match status" value="1"/>
</dbReference>
<feature type="domain" description="Tyr recombinase" evidence="3">
    <location>
        <begin position="305"/>
        <end position="450"/>
    </location>
</feature>
<comment type="caution">
    <text evidence="4">The sequence shown here is derived from an EMBL/GenBank/DDBJ whole genome shotgun (WGS) entry which is preliminary data.</text>
</comment>
<dbReference type="InterPro" id="IPR002104">
    <property type="entry name" value="Integrase_catalytic"/>
</dbReference>
<dbReference type="Gene3D" id="1.10.443.10">
    <property type="entry name" value="Intergrase catalytic core"/>
    <property type="match status" value="1"/>
</dbReference>
<dbReference type="InterPro" id="IPR050090">
    <property type="entry name" value="Tyrosine_recombinase_XerCD"/>
</dbReference>
<dbReference type="AlphaFoldDB" id="A0A833J618"/>
<reference evidence="4 5" key="1">
    <citation type="submission" date="2019-10" db="EMBL/GenBank/DDBJ databases">
        <title>Draft Genome Sequence of the Caffeine Degrading Methylotroph Methylorubrum populi PINKEL.</title>
        <authorList>
            <person name="Dawson S.C."/>
            <person name="Zhang X."/>
            <person name="Wright M.E."/>
            <person name="Sharma G."/>
            <person name="Langner J.T."/>
            <person name="Ditty J.L."/>
            <person name="Subuyuj G.A."/>
        </authorList>
    </citation>
    <scope>NUCLEOTIDE SEQUENCE [LARGE SCALE GENOMIC DNA]</scope>
    <source>
        <strain evidence="4 5">Pinkel</strain>
    </source>
</reference>
<sequence length="486" mass="55056">MTVGVFLPLPRPSDPKKAYLEFHGGSWRVSMAVPKAAQRAVGASRLKHNLGTDSLKVANVLKKPHLERFRRRIEDALASVGQLRKDDTALALELAKVRKDLDRGGSEAELEAFREAVRERHYEIRLKGSRDVFAGEDEDGDPIFVEREHPEQIVKADVFSDIALGRATPVDIRFEDYHAQLFVKARTKADDLRAMRYLKEWCLRENIPPMLEQIDLQRAYAFADDLKLTTGTTHVTCNKYLGRLAAYWQYLGGRVPAARQNVFAGIKLKGQKTKREQKERPFTDRELATLLMGPAKPHMLDLIYIGALTGARLDVIVGLKVCDTENGCLRFQPQKQEDTLRFVPIHPDLAPAIARRIAGKGPEDDLFPEWPPVRRKGSVRERSFKTSNHFTDYRRLCGVTHDVPDKRRSLVNFHSFRRWFISRLEQAEVPANLIAGIVGHKNGTITLDVYSEGPLMRSARRAVAKVRLPPLDGSPVREPEILSQRG</sequence>
<evidence type="ECO:0000259" key="3">
    <source>
        <dbReference type="Pfam" id="PF00589"/>
    </source>
</evidence>
<organism evidence="4 5">
    <name type="scientific">Methylorubrum populi</name>
    <dbReference type="NCBI Taxonomy" id="223967"/>
    <lineage>
        <taxon>Bacteria</taxon>
        <taxon>Pseudomonadati</taxon>
        <taxon>Pseudomonadota</taxon>
        <taxon>Alphaproteobacteria</taxon>
        <taxon>Hyphomicrobiales</taxon>
        <taxon>Methylobacteriaceae</taxon>
        <taxon>Methylorubrum</taxon>
    </lineage>
</organism>
<dbReference type="PANTHER" id="PTHR30349:SF64">
    <property type="entry name" value="PROPHAGE INTEGRASE INTD-RELATED"/>
    <property type="match status" value="1"/>
</dbReference>
<gene>
    <name evidence="4" type="ORF">F8B43_3884</name>
</gene>
<dbReference type="Proteomes" id="UP000469949">
    <property type="component" value="Unassembled WGS sequence"/>
</dbReference>
<dbReference type="InterPro" id="IPR011010">
    <property type="entry name" value="DNA_brk_join_enz"/>
</dbReference>
<dbReference type="GO" id="GO:0003677">
    <property type="term" value="F:DNA binding"/>
    <property type="evidence" value="ECO:0007669"/>
    <property type="project" value="InterPro"/>
</dbReference>
<dbReference type="PANTHER" id="PTHR30349">
    <property type="entry name" value="PHAGE INTEGRASE-RELATED"/>
    <property type="match status" value="1"/>
</dbReference>
<name>A0A833J618_9HYPH</name>
<keyword evidence="2" id="KW-0233">DNA recombination</keyword>
<accession>A0A833J618</accession>
<evidence type="ECO:0000256" key="1">
    <source>
        <dbReference type="ARBA" id="ARBA00022908"/>
    </source>
</evidence>
<dbReference type="InterPro" id="IPR013762">
    <property type="entry name" value="Integrase-like_cat_sf"/>
</dbReference>
<protein>
    <submittedName>
        <fullName evidence="4">Putative integrase</fullName>
    </submittedName>
</protein>
<dbReference type="SUPFAM" id="SSF56349">
    <property type="entry name" value="DNA breaking-rejoining enzymes"/>
    <property type="match status" value="1"/>
</dbReference>
<proteinExistence type="predicted"/>
<evidence type="ECO:0000256" key="2">
    <source>
        <dbReference type="ARBA" id="ARBA00023172"/>
    </source>
</evidence>
<dbReference type="GO" id="GO:0015074">
    <property type="term" value="P:DNA integration"/>
    <property type="evidence" value="ECO:0007669"/>
    <property type="project" value="UniProtKB-KW"/>
</dbReference>
<dbReference type="GO" id="GO:0006310">
    <property type="term" value="P:DNA recombination"/>
    <property type="evidence" value="ECO:0007669"/>
    <property type="project" value="UniProtKB-KW"/>
</dbReference>